<dbReference type="InterPro" id="IPR038883">
    <property type="entry name" value="AN11006-like"/>
</dbReference>
<evidence type="ECO:0000313" key="2">
    <source>
        <dbReference type="Proteomes" id="UP000019487"/>
    </source>
</evidence>
<evidence type="ECO:0000313" key="1">
    <source>
        <dbReference type="EMBL" id="ESZ94637.1"/>
    </source>
</evidence>
<protein>
    <recommendedName>
        <fullName evidence="3">F-box domain-containing protein</fullName>
    </recommendedName>
</protein>
<dbReference type="AlphaFoldDB" id="W9CCY9"/>
<name>W9CCY9_SCLBF</name>
<dbReference type="OrthoDB" id="2951834at2759"/>
<organism evidence="1 2">
    <name type="scientific">Sclerotinia borealis (strain F-4128)</name>
    <dbReference type="NCBI Taxonomy" id="1432307"/>
    <lineage>
        <taxon>Eukaryota</taxon>
        <taxon>Fungi</taxon>
        <taxon>Dikarya</taxon>
        <taxon>Ascomycota</taxon>
        <taxon>Pezizomycotina</taxon>
        <taxon>Leotiomycetes</taxon>
        <taxon>Helotiales</taxon>
        <taxon>Sclerotiniaceae</taxon>
        <taxon>Sclerotinia</taxon>
    </lineage>
</organism>
<accession>W9CCY9</accession>
<reference evidence="1 2" key="1">
    <citation type="journal article" date="2014" name="Genome Announc.">
        <title>Draft genome sequence of Sclerotinia borealis, a psychrophilic plant pathogenic fungus.</title>
        <authorList>
            <person name="Mardanov A.V."/>
            <person name="Beletsky A.V."/>
            <person name="Kadnikov V.V."/>
            <person name="Ignatov A.N."/>
            <person name="Ravin N.V."/>
        </authorList>
    </citation>
    <scope>NUCLEOTIDE SEQUENCE [LARGE SCALE GENOMIC DNA]</scope>
    <source>
        <strain evidence="2">F-4157</strain>
    </source>
</reference>
<keyword evidence="2" id="KW-1185">Reference proteome</keyword>
<evidence type="ECO:0008006" key="3">
    <source>
        <dbReference type="Google" id="ProtNLM"/>
    </source>
</evidence>
<sequence>MPPKPPTKNYQIAQLRTQLEEEQRSNATLIQIVDTQQATIDRTLLQLKVAEESLIQTRSTSPFLRKLPVEIRLRIYELLLVNPKLSETESIGKRVNNGKDAKFELTPAILCTCKAIQSEAEPVLYGSNTFVIECIGGYGPLDCLHFPQSPLTRYVGPDYEDFDDSDGEDEIGRSIEGIPGSEIHFDFTRFKAMQNVKHWRIITAAYKPTPSNPAPAKSFVHFCQELCQQAPTQPRRTLEIVLALAKIPAIQNNPKTEEAQYQFSEKQLKLLLQPLSLLRDIKLSLNIAQFTTDLPVSTQLCGTSLDYYFPYSEAQTVEVNLERFMNLAPPTVQKYYALVEDLSPIEKVFKMHKRLEQYAIAFERSGEFSRDLCTLQRGYEGDVREVRHYGWQLPKPSIGNPFKGLPLHAYHPVELAFSRAIVAKDKEAVAEFKAARASVLRELQPQYRRMIDASKQLRAFVEMERGAGVFHKCDGCGVFHQYEEDPYDGSLGADLDRYIYELDKIALLLHRTMPDHLQVQVKKGTTMYDDAYYNSEREMLFRKLRWMQKQDFPVKDPSKIARWAKRLVEQMWAECGRASLYRENLFKEDTTDIGCKINKKLGAGLMDEELEWIMDEPDSDGEFYHAHRLMGD</sequence>
<gene>
    <name evidence="1" type="ORF">SBOR_4984</name>
</gene>
<dbReference type="EMBL" id="AYSA01000233">
    <property type="protein sequence ID" value="ESZ94637.1"/>
    <property type="molecule type" value="Genomic_DNA"/>
</dbReference>
<proteinExistence type="predicted"/>
<comment type="caution">
    <text evidence="1">The sequence shown here is derived from an EMBL/GenBank/DDBJ whole genome shotgun (WGS) entry which is preliminary data.</text>
</comment>
<dbReference type="PANTHER" id="PTHR42085:SF2">
    <property type="entry name" value="F-BOX DOMAIN-CONTAINING PROTEIN"/>
    <property type="match status" value="1"/>
</dbReference>
<dbReference type="HOGENOM" id="CLU_027741_0_0_1"/>
<dbReference type="PANTHER" id="PTHR42085">
    <property type="entry name" value="F-BOX DOMAIN-CONTAINING PROTEIN"/>
    <property type="match status" value="1"/>
</dbReference>
<dbReference type="Proteomes" id="UP000019487">
    <property type="component" value="Unassembled WGS sequence"/>
</dbReference>